<feature type="transmembrane region" description="Helical" evidence="2">
    <location>
        <begin position="113"/>
        <end position="134"/>
    </location>
</feature>
<dbReference type="OrthoDB" id="2065033at2"/>
<keyword evidence="1" id="KW-0749">Sporulation</keyword>
<keyword evidence="1 2" id="KW-0472">Membrane</keyword>
<comment type="caution">
    <text evidence="3">The sequence shown here is derived from an EMBL/GenBank/DDBJ whole genome shotgun (WGS) entry which is preliminary data.</text>
</comment>
<accession>A0A094WD52</accession>
<feature type="transmembrane region" description="Helical" evidence="2">
    <location>
        <begin position="83"/>
        <end position="106"/>
    </location>
</feature>
<dbReference type="Proteomes" id="UP000297014">
    <property type="component" value="Unassembled WGS sequence"/>
</dbReference>
<dbReference type="EMBL" id="JALP01000132">
    <property type="protein sequence ID" value="THG90596.1"/>
    <property type="molecule type" value="Genomic_DNA"/>
</dbReference>
<evidence type="ECO:0000256" key="2">
    <source>
        <dbReference type="SAM" id="Phobius"/>
    </source>
</evidence>
<dbReference type="EMBL" id="ALPT02000112">
    <property type="protein sequence ID" value="KGA95694.1"/>
    <property type="molecule type" value="Genomic_DNA"/>
</dbReference>
<dbReference type="Proteomes" id="UP000002754">
    <property type="component" value="Unassembled WGS sequence"/>
</dbReference>
<comment type="subunit">
    <text evidence="1">Component of the MPD complex composed of SpoIIM, SpoIIP and SpoIID.</text>
</comment>
<keyword evidence="5" id="KW-1185">Reference proteome</keyword>
<feature type="transmembrane region" description="Helical" evidence="2">
    <location>
        <begin position="181"/>
        <end position="200"/>
    </location>
</feature>
<comment type="subcellular location">
    <subcellularLocation>
        <location evidence="1">Cell membrane</location>
        <topology evidence="1">Multi-pass membrane protein</topology>
    </subcellularLocation>
    <text evidence="1">Localizes to the sporulation septum and to the second division site within the mother cell. Before the start of engulfment localizes to the septal midpoint, then spreads throughout the septum prior to becoming enriched at the leading edge of the engulfing membrane, where it remains until the completion of membrane migration. Some remain partially trapped at the septum during engulfment and upon completion of engulfment become dispersed in the outer forespore membrane. Localization of the MPD complex to the septal membrane is dependent on SpoIIB.</text>
</comment>
<evidence type="ECO:0000313" key="4">
    <source>
        <dbReference type="EMBL" id="THG90596.1"/>
    </source>
</evidence>
<feature type="transmembrane region" description="Helical" evidence="2">
    <location>
        <begin position="20"/>
        <end position="39"/>
    </location>
</feature>
<dbReference type="GO" id="GO:0005886">
    <property type="term" value="C:plasma membrane"/>
    <property type="evidence" value="ECO:0007669"/>
    <property type="project" value="UniProtKB-SubCell"/>
</dbReference>
<dbReference type="STRING" id="1218173.BALCAV_0220835"/>
<organism evidence="3 5">
    <name type="scientific">Alkalihalobacillus alcalophilus ATCC 27647 = CGMCC 1.3604</name>
    <dbReference type="NCBI Taxonomy" id="1218173"/>
    <lineage>
        <taxon>Bacteria</taxon>
        <taxon>Bacillati</taxon>
        <taxon>Bacillota</taxon>
        <taxon>Bacilli</taxon>
        <taxon>Bacillales</taxon>
        <taxon>Bacillaceae</taxon>
        <taxon>Alkalihalobacillus</taxon>
    </lineage>
</organism>
<reference evidence="3 5" key="1">
    <citation type="journal article" date="2014" name="Genome Announc.">
        <title>Draft Genome Sequence of Bacillus alcalophilus AV1934, a Classic Alkaliphile Isolated from Human Feces in 1934.</title>
        <authorList>
            <person name="Attie O."/>
            <person name="Jayaprakash A."/>
            <person name="Shah H."/>
            <person name="Paulsen I.T."/>
            <person name="Morino M."/>
            <person name="Takahashi Y."/>
            <person name="Narumi I."/>
            <person name="Sachidanandam R."/>
            <person name="Satoh K."/>
            <person name="Ito M."/>
            <person name="Krulwich T.A."/>
        </authorList>
    </citation>
    <scope>NUCLEOTIDE SEQUENCE [LARGE SCALE GENOMIC DNA]</scope>
    <source>
        <strain evidence="3 5">AV1934</strain>
    </source>
</reference>
<protein>
    <recommendedName>
        <fullName evidence="1">Stage II sporulation protein M</fullName>
    </recommendedName>
</protein>
<keyword evidence="1" id="KW-1003">Cell membrane</keyword>
<evidence type="ECO:0000256" key="1">
    <source>
        <dbReference type="PIRNR" id="PIRNR038973"/>
    </source>
</evidence>
<evidence type="ECO:0000313" key="3">
    <source>
        <dbReference type="EMBL" id="KGA95694.1"/>
    </source>
</evidence>
<dbReference type="eggNOG" id="COG1300">
    <property type="taxonomic scope" value="Bacteria"/>
</dbReference>
<evidence type="ECO:0000313" key="5">
    <source>
        <dbReference type="Proteomes" id="UP000002754"/>
    </source>
</evidence>
<keyword evidence="1 2" id="KW-0812">Transmembrane</keyword>
<dbReference type="NCBIfam" id="TIGR02831">
    <property type="entry name" value="spo_II_M"/>
    <property type="match status" value="1"/>
</dbReference>
<dbReference type="GO" id="GO:0030435">
    <property type="term" value="P:sporulation resulting in formation of a cellular spore"/>
    <property type="evidence" value="ECO:0007669"/>
    <property type="project" value="UniProtKB-KW"/>
</dbReference>
<dbReference type="PIRSF" id="PIRSF038973">
    <property type="entry name" value="SpoIIM"/>
    <property type="match status" value="1"/>
</dbReference>
<proteinExistence type="predicted"/>
<feature type="transmembrane region" description="Helical" evidence="2">
    <location>
        <begin position="140"/>
        <end position="160"/>
    </location>
</feature>
<dbReference type="InterPro" id="IPR014196">
    <property type="entry name" value="SpoIIM"/>
</dbReference>
<evidence type="ECO:0000313" key="6">
    <source>
        <dbReference type="Proteomes" id="UP000297014"/>
    </source>
</evidence>
<dbReference type="RefSeq" id="WP_003321576.1">
    <property type="nucleotide sequence ID" value="NZ_ALPT02000112.1"/>
</dbReference>
<sequence length="213" mass="23798">MRTSGFKQVIAAHLEENRSIYLFTTVLFLMGIIFGAIVVNSMSLTQKHDLNLYLMQFFGQVSEGHVAASSEIFSQSFIHYAKYIGLMWLLGLSIIGLPVILILLFIKGVVVGFTVGFLVNQLGLQGFMLSFVAVMPQNFILVPVFIIVGTSGTAFCIKMIRQQFLRKQVMPFFPQFLRYSFLILCIGAAVGIASFCEAYLSPLLMKFVISSFM</sequence>
<comment type="function">
    <text evidence="1">Required for complete septum migration and engulfment of the forespore compartment during sporulation. Required for stabilizing and recruiting of SpoIIP to the septal membrane.</text>
</comment>
<dbReference type="Pfam" id="PF01944">
    <property type="entry name" value="SpoIIM"/>
    <property type="match status" value="1"/>
</dbReference>
<gene>
    <name evidence="4" type="ORF">AJ85_09860</name>
    <name evidence="3" type="ORF">BALCAV_0220835</name>
</gene>
<keyword evidence="2" id="KW-1133">Transmembrane helix</keyword>
<reference evidence="4 6" key="2">
    <citation type="submission" date="2014-01" db="EMBL/GenBank/DDBJ databases">
        <title>Draft genome sequencing of Bacillus alcalophilus CGMCC 1.3604.</title>
        <authorList>
            <person name="Yang J."/>
            <person name="Diao L."/>
            <person name="Yang S."/>
        </authorList>
    </citation>
    <scope>NUCLEOTIDE SEQUENCE [LARGE SCALE GENOMIC DNA]</scope>
    <source>
        <strain evidence="4 6">CGMCC 1.3604</strain>
    </source>
</reference>
<name>A0A094WD52_ALKAL</name>
<dbReference type="AlphaFoldDB" id="A0A094WD52"/>
<dbReference type="InterPro" id="IPR002798">
    <property type="entry name" value="SpoIIM-like"/>
</dbReference>